<evidence type="ECO:0000313" key="2">
    <source>
        <dbReference type="Ensembl" id="ENSCVAP00000011783.1"/>
    </source>
</evidence>
<protein>
    <submittedName>
        <fullName evidence="2">Uncharacterized protein</fullName>
    </submittedName>
</protein>
<accession>A0A3Q2D0G1</accession>
<organism evidence="2 3">
    <name type="scientific">Cyprinodon variegatus</name>
    <name type="common">Sheepshead minnow</name>
    <dbReference type="NCBI Taxonomy" id="28743"/>
    <lineage>
        <taxon>Eukaryota</taxon>
        <taxon>Metazoa</taxon>
        <taxon>Chordata</taxon>
        <taxon>Craniata</taxon>
        <taxon>Vertebrata</taxon>
        <taxon>Euteleostomi</taxon>
        <taxon>Actinopterygii</taxon>
        <taxon>Neopterygii</taxon>
        <taxon>Teleostei</taxon>
        <taxon>Neoteleostei</taxon>
        <taxon>Acanthomorphata</taxon>
        <taxon>Ovalentaria</taxon>
        <taxon>Atherinomorphae</taxon>
        <taxon>Cyprinodontiformes</taxon>
        <taxon>Cyprinodontidae</taxon>
        <taxon>Cyprinodon</taxon>
    </lineage>
</organism>
<reference evidence="2" key="2">
    <citation type="submission" date="2025-09" db="UniProtKB">
        <authorList>
            <consortium name="Ensembl"/>
        </authorList>
    </citation>
    <scope>IDENTIFICATION</scope>
</reference>
<name>A0A3Q2D0G1_CYPVA</name>
<dbReference type="AlphaFoldDB" id="A0A3Q2D0G1"/>
<keyword evidence="1" id="KW-1133">Transmembrane helix</keyword>
<keyword evidence="1" id="KW-0472">Membrane</keyword>
<dbReference type="STRING" id="28743.ENSCVAP00000011783"/>
<keyword evidence="3" id="KW-1185">Reference proteome</keyword>
<dbReference type="Proteomes" id="UP000265020">
    <property type="component" value="Unassembled WGS sequence"/>
</dbReference>
<evidence type="ECO:0000256" key="1">
    <source>
        <dbReference type="SAM" id="Phobius"/>
    </source>
</evidence>
<feature type="transmembrane region" description="Helical" evidence="1">
    <location>
        <begin position="165"/>
        <end position="185"/>
    </location>
</feature>
<reference evidence="2" key="1">
    <citation type="submission" date="2025-08" db="UniProtKB">
        <authorList>
            <consortium name="Ensembl"/>
        </authorList>
    </citation>
    <scope>IDENTIFICATION</scope>
</reference>
<keyword evidence="1" id="KW-0812">Transmembrane</keyword>
<dbReference type="GeneTree" id="ENSGT00950000182865"/>
<proteinExistence type="predicted"/>
<evidence type="ECO:0000313" key="3">
    <source>
        <dbReference type="Proteomes" id="UP000265020"/>
    </source>
</evidence>
<dbReference type="OMA" id="REEECTI"/>
<dbReference type="Ensembl" id="ENSCVAT00000018849.1">
    <property type="protein sequence ID" value="ENSCVAP00000011783.1"/>
    <property type="gene ID" value="ENSCVAG00000014106.1"/>
</dbReference>
<sequence>MCKLSKTAVCEPWLQQRQPQSKAPLIDYLANAGCLRTMQSIGDRDLLVIQLFWIGHEVIHFIIFPFYRFCEGLKTLGVLEKIQRHPDSFRPLFCYEPCNLNADQLDDLFRISLSPDESNNRAAEEIVVTFWRDYLQDAEGKIEFDFNIHHVPVPLGNESWDNQRYIGYIRPVLYYFSLLFLGWILG</sequence>